<evidence type="ECO:0008006" key="4">
    <source>
        <dbReference type="Google" id="ProtNLM"/>
    </source>
</evidence>
<gene>
    <name evidence="2" type="ORF">NCTC11370_03715</name>
</gene>
<sequence>MRVSVKWKTQSPSKILEKIFEMAEVEKDGSVVFYSNSFELLPFDYIKDSIKFSSDNIDDNDKDELVIKAVRYCVLNKKLNPDDFLDQISIEAKKINRKYENKNLITSLSVSKLPFREIQVFESKIKFYKRIPRKFHSREQILKKLHTNTVQDQHYYKCIVSTLTDSNEIGIHLKNLNILRALFSLYNNYSFQMFTGLQKTPINRVCLGPFHTLHNSNGEPLGNEVGYELKFIELEAIEIKQFKSLFSKIIDKIEKSPYKEELKNSLVLYVKALDDYDANISLVLLWNALDKLTNECPGNYDKIIDRSKIIFGNNSHHSQVITTLKNVRNDYVHNMSHNKKARSYCYELQIYFKFIFFLHLSNLSHLNSMKEALTTIDYLGKLNVGYKNEKNIFRTALNIHKKNQMKSKDKKNAKPSKGAIKHS</sequence>
<protein>
    <recommendedName>
        <fullName evidence="4">Apea-like HEPN domain-containing protein</fullName>
    </recommendedName>
</protein>
<name>A0A377IUB0_9GAMM</name>
<evidence type="ECO:0000256" key="1">
    <source>
        <dbReference type="SAM" id="MobiDB-lite"/>
    </source>
</evidence>
<dbReference type="AlphaFoldDB" id="A0A377IUB0"/>
<feature type="region of interest" description="Disordered" evidence="1">
    <location>
        <begin position="402"/>
        <end position="423"/>
    </location>
</feature>
<feature type="compositionally biased region" description="Basic residues" evidence="1">
    <location>
        <begin position="413"/>
        <end position="423"/>
    </location>
</feature>
<dbReference type="EMBL" id="UGGT01000004">
    <property type="protein sequence ID" value="STO91737.1"/>
    <property type="molecule type" value="Genomic_DNA"/>
</dbReference>
<dbReference type="GeneID" id="93294207"/>
<keyword evidence="3" id="KW-1185">Reference proteome</keyword>
<evidence type="ECO:0000313" key="3">
    <source>
        <dbReference type="Proteomes" id="UP000254554"/>
    </source>
</evidence>
<accession>A0A377IUB0</accession>
<dbReference type="Proteomes" id="UP000254554">
    <property type="component" value="Unassembled WGS sequence"/>
</dbReference>
<reference evidence="2 3" key="1">
    <citation type="submission" date="2018-06" db="EMBL/GenBank/DDBJ databases">
        <authorList>
            <consortium name="Pathogen Informatics"/>
            <person name="Doyle S."/>
        </authorList>
    </citation>
    <scope>NUCLEOTIDE SEQUENCE [LARGE SCALE GENOMIC DNA]</scope>
    <source>
        <strain evidence="2 3">NCTC11370</strain>
    </source>
</reference>
<evidence type="ECO:0000313" key="2">
    <source>
        <dbReference type="EMBL" id="STO91737.1"/>
    </source>
</evidence>
<proteinExistence type="predicted"/>
<dbReference type="OrthoDB" id="5657212at2"/>
<organism evidence="2 3">
    <name type="scientific">Fluoribacter dumoffii</name>
    <dbReference type="NCBI Taxonomy" id="463"/>
    <lineage>
        <taxon>Bacteria</taxon>
        <taxon>Pseudomonadati</taxon>
        <taxon>Pseudomonadota</taxon>
        <taxon>Gammaproteobacteria</taxon>
        <taxon>Legionellales</taxon>
        <taxon>Legionellaceae</taxon>
        <taxon>Fluoribacter</taxon>
    </lineage>
</organism>
<dbReference type="RefSeq" id="WP_019350413.1">
    <property type="nucleotide sequence ID" value="NZ_UGGT01000004.1"/>
</dbReference>